<dbReference type="InterPro" id="IPR034829">
    <property type="entry name" value="DnaD-like_sf"/>
</dbReference>
<dbReference type="AlphaFoldDB" id="A0A6J4U618"/>
<dbReference type="NCBIfam" id="TIGR01446">
    <property type="entry name" value="DnaD_dom"/>
    <property type="match status" value="1"/>
</dbReference>
<organism evidence="3">
    <name type="scientific">uncultured Thermomicrobiales bacterium</name>
    <dbReference type="NCBI Taxonomy" id="1645740"/>
    <lineage>
        <taxon>Bacteria</taxon>
        <taxon>Pseudomonadati</taxon>
        <taxon>Thermomicrobiota</taxon>
        <taxon>Thermomicrobia</taxon>
        <taxon>Thermomicrobiales</taxon>
        <taxon>environmental samples</taxon>
    </lineage>
</organism>
<dbReference type="Gene3D" id="1.10.10.630">
    <property type="entry name" value="DnaD domain-like"/>
    <property type="match status" value="1"/>
</dbReference>
<sequence length="229" mass="26196">MVSRLASGSSRRRVSGLIHEQDETIAIPATFFSDILPGITSIEELQVVLFVFRTLDERGGFPYPIAERSFLRDRGLRAALRVDGSPREPDRRITQGLELAIARGTLLRFAATEGRSRSIWYYVNTPENRSSVMAMERGSVTPPEELWPAESPPAIRMERPNAFRLYEQNIGPLTPLIADHISHAIEEYPDDWIEDAIGEAVAYNRRSWRYVTRILESWQVQGRRDQDVR</sequence>
<evidence type="ECO:0000259" key="2">
    <source>
        <dbReference type="Pfam" id="PF07261"/>
    </source>
</evidence>
<proteinExistence type="inferred from homology"/>
<gene>
    <name evidence="3" type="ORF">AVDCRST_MAG43-141</name>
</gene>
<reference evidence="3" key="1">
    <citation type="submission" date="2020-02" db="EMBL/GenBank/DDBJ databases">
        <authorList>
            <person name="Meier V. D."/>
        </authorList>
    </citation>
    <scope>NUCLEOTIDE SEQUENCE</scope>
    <source>
        <strain evidence="3">AVDCRST_MAG43</strain>
    </source>
</reference>
<evidence type="ECO:0000256" key="1">
    <source>
        <dbReference type="ARBA" id="ARBA00093462"/>
    </source>
</evidence>
<protein>
    <submittedName>
        <fullName evidence="3">DnaD/phage-associated domain protein</fullName>
    </submittedName>
</protein>
<comment type="similarity">
    <text evidence="1">Belongs to the DnaB/DnaD family.</text>
</comment>
<name>A0A6J4U618_9BACT</name>
<accession>A0A6J4U618</accession>
<evidence type="ECO:0000313" key="3">
    <source>
        <dbReference type="EMBL" id="CAA9541610.1"/>
    </source>
</evidence>
<dbReference type="Pfam" id="PF07261">
    <property type="entry name" value="DnaB_2"/>
    <property type="match status" value="1"/>
</dbReference>
<dbReference type="InterPro" id="IPR006343">
    <property type="entry name" value="DnaB/C_C"/>
</dbReference>
<feature type="domain" description="DnaB/C C-terminal" evidence="2">
    <location>
        <begin position="163"/>
        <end position="223"/>
    </location>
</feature>
<dbReference type="EMBL" id="CADCWI010000011">
    <property type="protein sequence ID" value="CAA9541610.1"/>
    <property type="molecule type" value="Genomic_DNA"/>
</dbReference>
<dbReference type="SUPFAM" id="SSF158499">
    <property type="entry name" value="DnaD domain-like"/>
    <property type="match status" value="1"/>
</dbReference>